<dbReference type="PANTHER" id="PTHR34293">
    <property type="entry name" value="HTH-TYPE TRANSCRIPTIONAL REGULATOR TRMBL2"/>
    <property type="match status" value="1"/>
</dbReference>
<organism evidence="4 5">
    <name type="scientific">Halapricum desulfuricans</name>
    <dbReference type="NCBI Taxonomy" id="2841257"/>
    <lineage>
        <taxon>Archaea</taxon>
        <taxon>Methanobacteriati</taxon>
        <taxon>Methanobacteriota</taxon>
        <taxon>Stenosarchaea group</taxon>
        <taxon>Halobacteria</taxon>
        <taxon>Halobacteriales</taxon>
        <taxon>Haloarculaceae</taxon>
        <taxon>Halapricum</taxon>
    </lineage>
</organism>
<evidence type="ECO:0000313" key="5">
    <source>
        <dbReference type="Proteomes" id="UP000663525"/>
    </source>
</evidence>
<dbReference type="Pfam" id="PF01978">
    <property type="entry name" value="TrmB"/>
    <property type="match status" value="1"/>
</dbReference>
<sequence length="361" mass="41149">MDADELRRALESADLTKYEAEAYLTLIEYGQLAAVDVSSKSSIPTSQVYETLRSLEEQGFVETIERDRLHAEPKEPSEILAQLRTHGELLTAAADELEDRWEEPELDDHRVSVVKQPETVYKHVRSRLEDATVSADLTVSFDQLKLLLPELEAAADRDVFIRIHLYDEPDLHEKATSLGLADSNLNIRVGTIPGPFIAIIDRNSLFFAPNSRADEDYGILMNDNILSFITHWYFLSCQWHVWEPLFGSGRHWTEYDSLEEFMRDIVPLFDDGAEIQLTVRGNYIDSREECREQGELVEAFYPTRYIGSGSELSLEDLSSYATIYIDTGEEVLSVGSWGAVYEDIEAHRITITDIQFPYGTH</sequence>
<dbReference type="Proteomes" id="UP000663525">
    <property type="component" value="Chromosome"/>
</dbReference>
<dbReference type="SUPFAM" id="SSF159071">
    <property type="entry name" value="TrmB C-terminal domain-like"/>
    <property type="match status" value="1"/>
</dbReference>
<dbReference type="InterPro" id="IPR021586">
    <property type="entry name" value="Tscrpt_reg_TrmB_C"/>
</dbReference>
<reference evidence="4" key="1">
    <citation type="submission" date="2020-11" db="EMBL/GenBank/DDBJ databases">
        <title>Carbohydrate-dependent, anaerobic sulfur respiration: A novel catabolism in halophilic archaea.</title>
        <authorList>
            <person name="Sorokin D.Y."/>
            <person name="Messina E."/>
            <person name="Smedile F."/>
            <person name="La Cono V."/>
            <person name="Hallsworth J.E."/>
            <person name="Yakimov M.M."/>
        </authorList>
    </citation>
    <scope>NUCLEOTIDE SEQUENCE</scope>
    <source>
        <strain evidence="4">HSR12-1</strain>
    </source>
</reference>
<evidence type="ECO:0000259" key="3">
    <source>
        <dbReference type="Pfam" id="PF11495"/>
    </source>
</evidence>
<dbReference type="CDD" id="cd09124">
    <property type="entry name" value="PLDc_like_TrmB_middle"/>
    <property type="match status" value="1"/>
</dbReference>
<dbReference type="InterPro" id="IPR002831">
    <property type="entry name" value="Tscrpt_reg_TrmB_N"/>
</dbReference>
<feature type="domain" description="Transcription regulator TrmB N-terminal" evidence="2">
    <location>
        <begin position="10"/>
        <end position="68"/>
    </location>
</feature>
<dbReference type="RefSeq" id="WP_229114672.1">
    <property type="nucleotide sequence ID" value="NZ_CP064787.1"/>
</dbReference>
<protein>
    <submittedName>
        <fullName evidence="4">Sugar-specific transcriptional regulator TrmB</fullName>
    </submittedName>
</protein>
<dbReference type="InterPro" id="IPR036390">
    <property type="entry name" value="WH_DNA-bd_sf"/>
</dbReference>
<evidence type="ECO:0000256" key="1">
    <source>
        <dbReference type="ARBA" id="ARBA00007287"/>
    </source>
</evidence>
<dbReference type="SUPFAM" id="SSF46785">
    <property type="entry name" value="Winged helix' DNA-binding domain"/>
    <property type="match status" value="1"/>
</dbReference>
<dbReference type="AlphaFoldDB" id="A0A897MX64"/>
<dbReference type="InterPro" id="IPR036388">
    <property type="entry name" value="WH-like_DNA-bd_sf"/>
</dbReference>
<proteinExistence type="inferred from homology"/>
<dbReference type="EMBL" id="CP064787">
    <property type="protein sequence ID" value="QSG05047.1"/>
    <property type="molecule type" value="Genomic_DNA"/>
</dbReference>
<dbReference type="Pfam" id="PF11495">
    <property type="entry name" value="Regulator_TrmB"/>
    <property type="match status" value="1"/>
</dbReference>
<feature type="domain" description="Transcription regulator TrmB C-terminal" evidence="3">
    <location>
        <begin position="111"/>
        <end position="352"/>
    </location>
</feature>
<dbReference type="InterPro" id="IPR051797">
    <property type="entry name" value="TrmB-like"/>
</dbReference>
<accession>A0A897MX64</accession>
<name>A0A897MX64_9EURY</name>
<gene>
    <name evidence="4" type="ORF">HSR121_0693</name>
</gene>
<comment type="similarity">
    <text evidence="1">Belongs to the transcriptional regulator TrmB family.</text>
</comment>
<dbReference type="Gene3D" id="1.10.10.10">
    <property type="entry name" value="Winged helix-like DNA-binding domain superfamily/Winged helix DNA-binding domain"/>
    <property type="match status" value="1"/>
</dbReference>
<dbReference type="GeneID" id="68854336"/>
<evidence type="ECO:0000313" key="4">
    <source>
        <dbReference type="EMBL" id="QSG05047.1"/>
    </source>
</evidence>
<evidence type="ECO:0000259" key="2">
    <source>
        <dbReference type="Pfam" id="PF01978"/>
    </source>
</evidence>
<dbReference type="PANTHER" id="PTHR34293:SF1">
    <property type="entry name" value="HTH-TYPE TRANSCRIPTIONAL REGULATOR TRMBL2"/>
    <property type="match status" value="1"/>
</dbReference>